<dbReference type="PROSITE" id="PS51257">
    <property type="entry name" value="PROKAR_LIPOPROTEIN"/>
    <property type="match status" value="1"/>
</dbReference>
<accession>A0A9W9YLT8</accession>
<dbReference type="GO" id="GO:0006589">
    <property type="term" value="P:octopamine biosynthetic process"/>
    <property type="evidence" value="ECO:0007669"/>
    <property type="project" value="TreeGrafter"/>
</dbReference>
<dbReference type="InterPro" id="IPR000323">
    <property type="entry name" value="Cu2_ascorb_mOase_N"/>
</dbReference>
<dbReference type="PANTHER" id="PTHR10157">
    <property type="entry name" value="DOPAMINE BETA HYDROXYLASE RELATED"/>
    <property type="match status" value="1"/>
</dbReference>
<evidence type="ECO:0008006" key="5">
    <source>
        <dbReference type="Google" id="ProtNLM"/>
    </source>
</evidence>
<dbReference type="InterPro" id="IPR024548">
    <property type="entry name" value="Cu2_monoox_C"/>
</dbReference>
<dbReference type="EMBL" id="MU827320">
    <property type="protein sequence ID" value="KAJ7357614.1"/>
    <property type="molecule type" value="Genomic_DNA"/>
</dbReference>
<dbReference type="InterPro" id="IPR008977">
    <property type="entry name" value="PHM/PNGase_F_dom_sf"/>
</dbReference>
<dbReference type="Pfam" id="PF03712">
    <property type="entry name" value="Cu2_monoox_C"/>
    <property type="match status" value="1"/>
</dbReference>
<dbReference type="InterPro" id="IPR036939">
    <property type="entry name" value="Cu2_ascorb_mOase_N_sf"/>
</dbReference>
<dbReference type="PRINTS" id="PR00767">
    <property type="entry name" value="DBMONOXGNASE"/>
</dbReference>
<feature type="domain" description="Copper type II ascorbate-dependent monooxygenase N-terminal" evidence="1">
    <location>
        <begin position="2"/>
        <end position="90"/>
    </location>
</feature>
<comment type="caution">
    <text evidence="3">The sequence shown here is derived from an EMBL/GenBank/DDBJ whole genome shotgun (WGS) entry which is preliminary data.</text>
</comment>
<dbReference type="GO" id="GO:0030667">
    <property type="term" value="C:secretory granule membrane"/>
    <property type="evidence" value="ECO:0007669"/>
    <property type="project" value="TreeGrafter"/>
</dbReference>
<evidence type="ECO:0000259" key="1">
    <source>
        <dbReference type="Pfam" id="PF01082"/>
    </source>
</evidence>
<dbReference type="GO" id="GO:0005507">
    <property type="term" value="F:copper ion binding"/>
    <property type="evidence" value="ECO:0007669"/>
    <property type="project" value="InterPro"/>
</dbReference>
<evidence type="ECO:0000313" key="3">
    <source>
        <dbReference type="EMBL" id="KAJ7357614.1"/>
    </source>
</evidence>
<dbReference type="Pfam" id="PF01082">
    <property type="entry name" value="Cu2_monooxygen"/>
    <property type="match status" value="1"/>
</dbReference>
<dbReference type="Proteomes" id="UP001163046">
    <property type="component" value="Unassembled WGS sequence"/>
</dbReference>
<dbReference type="AlphaFoldDB" id="A0A9W9YLT8"/>
<organism evidence="3 4">
    <name type="scientific">Desmophyllum pertusum</name>
    <dbReference type="NCBI Taxonomy" id="174260"/>
    <lineage>
        <taxon>Eukaryota</taxon>
        <taxon>Metazoa</taxon>
        <taxon>Cnidaria</taxon>
        <taxon>Anthozoa</taxon>
        <taxon>Hexacorallia</taxon>
        <taxon>Scleractinia</taxon>
        <taxon>Caryophylliina</taxon>
        <taxon>Caryophylliidae</taxon>
        <taxon>Desmophyllum</taxon>
    </lineage>
</organism>
<dbReference type="Gene3D" id="2.60.120.310">
    <property type="entry name" value="Copper type II, ascorbate-dependent monooxygenase, N-terminal domain"/>
    <property type="match status" value="1"/>
</dbReference>
<feature type="domain" description="Copper type II ascorbate-dependent monooxygenase C-terminal" evidence="2">
    <location>
        <begin position="110"/>
        <end position="173"/>
    </location>
</feature>
<sequence length="179" mass="20023">MIKEGNEGLVHHYAVYGCHGGFTENDFHGGVKCFATWEMYTKCQKFHMITVWAVGLQAFYLPPHVGIPIGGNDSPNIFLLEVAYDNPQNIKGRQDSSGVNLYYTDKLRKYDSGLVSVGVDINDWQIVPPKQKDWISTGYCMHQCTESMFKSSSLPEGGIKVFATFMHIHSAGHANTNRS</sequence>
<dbReference type="GO" id="GO:0004500">
    <property type="term" value="F:dopamine beta-monooxygenase activity"/>
    <property type="evidence" value="ECO:0007669"/>
    <property type="project" value="InterPro"/>
</dbReference>
<proteinExistence type="predicted"/>
<reference evidence="3" key="1">
    <citation type="submission" date="2023-01" db="EMBL/GenBank/DDBJ databases">
        <title>Genome assembly of the deep-sea coral Lophelia pertusa.</title>
        <authorList>
            <person name="Herrera S."/>
            <person name="Cordes E."/>
        </authorList>
    </citation>
    <scope>NUCLEOTIDE SEQUENCE</scope>
    <source>
        <strain evidence="3">USNM1676648</strain>
        <tissue evidence="3">Polyp</tissue>
    </source>
</reference>
<dbReference type="OrthoDB" id="10003276at2759"/>
<dbReference type="InterPro" id="IPR000945">
    <property type="entry name" value="DBH-like"/>
</dbReference>
<evidence type="ECO:0000313" key="4">
    <source>
        <dbReference type="Proteomes" id="UP001163046"/>
    </source>
</evidence>
<keyword evidence="4" id="KW-1185">Reference proteome</keyword>
<dbReference type="InterPro" id="IPR028460">
    <property type="entry name" value="Tbh/DBH"/>
</dbReference>
<dbReference type="GO" id="GO:0042420">
    <property type="term" value="P:dopamine catabolic process"/>
    <property type="evidence" value="ECO:0007669"/>
    <property type="project" value="TreeGrafter"/>
</dbReference>
<dbReference type="PANTHER" id="PTHR10157:SF23">
    <property type="entry name" value="MOXD1 HOMOLOG 1"/>
    <property type="match status" value="1"/>
</dbReference>
<dbReference type="SUPFAM" id="SSF49742">
    <property type="entry name" value="PHM/PNGase F"/>
    <property type="match status" value="2"/>
</dbReference>
<name>A0A9W9YLT8_9CNID</name>
<gene>
    <name evidence="3" type="ORF">OS493_024427</name>
</gene>
<protein>
    <recommendedName>
        <fullName evidence="5">DBH-like monooxygenase protein 1</fullName>
    </recommendedName>
</protein>
<dbReference type="GO" id="GO:0005615">
    <property type="term" value="C:extracellular space"/>
    <property type="evidence" value="ECO:0007669"/>
    <property type="project" value="TreeGrafter"/>
</dbReference>
<evidence type="ECO:0000259" key="2">
    <source>
        <dbReference type="Pfam" id="PF03712"/>
    </source>
</evidence>
<dbReference type="GO" id="GO:0042421">
    <property type="term" value="P:norepinephrine biosynthetic process"/>
    <property type="evidence" value="ECO:0007669"/>
    <property type="project" value="TreeGrafter"/>
</dbReference>